<dbReference type="InterPro" id="IPR051203">
    <property type="entry name" value="Polysaccharide_Synthase-Rel"/>
</dbReference>
<dbReference type="Proteomes" id="UP000559885">
    <property type="component" value="Unassembled WGS sequence"/>
</dbReference>
<evidence type="ECO:0000256" key="1">
    <source>
        <dbReference type="ARBA" id="ARBA00007430"/>
    </source>
</evidence>
<protein>
    <submittedName>
        <fullName evidence="3">Polysaccharide biosynthesis protein</fullName>
    </submittedName>
</protein>
<gene>
    <name evidence="3" type="ORF">HB912_11735</name>
</gene>
<organism evidence="3 4">
    <name type="scientific">Listeria aquatica</name>
    <dbReference type="NCBI Taxonomy" id="1494960"/>
    <lineage>
        <taxon>Bacteria</taxon>
        <taxon>Bacillati</taxon>
        <taxon>Bacillota</taxon>
        <taxon>Bacilli</taxon>
        <taxon>Bacillales</taxon>
        <taxon>Listeriaceae</taxon>
        <taxon>Listeria</taxon>
    </lineage>
</organism>
<dbReference type="PANTHER" id="PTHR43318">
    <property type="entry name" value="UDP-N-ACETYLGLUCOSAMINE 4,6-DEHYDRATASE"/>
    <property type="match status" value="1"/>
</dbReference>
<dbReference type="InterPro" id="IPR003869">
    <property type="entry name" value="Polysac_CapD-like"/>
</dbReference>
<sequence length="467" mass="52324">MKKKTLVVGAGIGGRFVVEQLQSTDKSKYTVIGILDDDLRKRSLLGVPIIGKIEELQRCIIKLKIQHVVLAIPTLDIKKQQTIINEISKMKITYYVLPSVFSTAQSQQAAVPVLDYSKLLVGREEFALDYKSVKENFQNKTILITGAGGSIGSEIAKQVFLCNPKCLILLGHGEGSIYKIDMDLRAVQEKLNQSTEIITIIADIRDEETINRVFEEQQPNIIYHAAAHKHVPLMESNIYEAFSNNVIGTHNVLQAAKISKANQFIMISTDKAVNPSNNMGATKRLAEKLTLSMNDLDGLCCNVVRFGNVLGSRGSVFPKLWEQLHNYVPLTITDPNMKRYFMTIPEASKLVIEASLLEKPNAIFVLDMGEQLCLSDMVDELICLAGKNKEDIPINYVGIRPGEKMKEELFNDNEGAKKISEKLFEGHYFTSLADLNMIYTLMLTYKREPVKKLQEQIIQQANVTEIG</sequence>
<dbReference type="SUPFAM" id="SSF51735">
    <property type="entry name" value="NAD(P)-binding Rossmann-fold domains"/>
    <property type="match status" value="2"/>
</dbReference>
<comment type="similarity">
    <text evidence="1">Belongs to the polysaccharide synthase family.</text>
</comment>
<reference evidence="3 4" key="1">
    <citation type="submission" date="2020-03" db="EMBL/GenBank/DDBJ databases">
        <title>Soil Listeria distribution.</title>
        <authorList>
            <person name="Liao J."/>
            <person name="Wiedmann M."/>
        </authorList>
    </citation>
    <scope>NUCLEOTIDE SEQUENCE [LARGE SCALE GENOMIC DNA]</scope>
    <source>
        <strain evidence="3 4">FSL L7-1507</strain>
    </source>
</reference>
<dbReference type="PANTHER" id="PTHR43318:SF1">
    <property type="entry name" value="POLYSACCHARIDE BIOSYNTHESIS PROTEIN EPSC-RELATED"/>
    <property type="match status" value="1"/>
</dbReference>
<dbReference type="Pfam" id="PF02719">
    <property type="entry name" value="Polysacc_synt_2"/>
    <property type="match status" value="1"/>
</dbReference>
<dbReference type="RefSeq" id="WP_185374798.1">
    <property type="nucleotide sequence ID" value="NZ_JAARRM010000006.1"/>
</dbReference>
<proteinExistence type="inferred from homology"/>
<comment type="caution">
    <text evidence="3">The sequence shown here is derived from an EMBL/GenBank/DDBJ whole genome shotgun (WGS) entry which is preliminary data.</text>
</comment>
<name>A0A841ZRZ8_9LIST</name>
<accession>A0A841ZRZ8</accession>
<evidence type="ECO:0000259" key="2">
    <source>
        <dbReference type="Pfam" id="PF02719"/>
    </source>
</evidence>
<dbReference type="Pfam" id="PF13727">
    <property type="entry name" value="CoA_binding_3"/>
    <property type="match status" value="1"/>
</dbReference>
<dbReference type="EMBL" id="JAARRM010000006">
    <property type="protein sequence ID" value="MBC1522317.1"/>
    <property type="molecule type" value="Genomic_DNA"/>
</dbReference>
<dbReference type="Gene3D" id="3.40.50.720">
    <property type="entry name" value="NAD(P)-binding Rossmann-like Domain"/>
    <property type="match status" value="2"/>
</dbReference>
<dbReference type="CDD" id="cd05237">
    <property type="entry name" value="UDP_invert_4-6DH_SDR_e"/>
    <property type="match status" value="1"/>
</dbReference>
<dbReference type="InterPro" id="IPR036291">
    <property type="entry name" value="NAD(P)-bd_dom_sf"/>
</dbReference>
<evidence type="ECO:0000313" key="3">
    <source>
        <dbReference type="EMBL" id="MBC1522317.1"/>
    </source>
</evidence>
<dbReference type="AlphaFoldDB" id="A0A841ZRZ8"/>
<evidence type="ECO:0000313" key="4">
    <source>
        <dbReference type="Proteomes" id="UP000559885"/>
    </source>
</evidence>
<feature type="domain" description="Polysaccharide biosynthesis protein CapD-like" evidence="2">
    <location>
        <begin position="142"/>
        <end position="419"/>
    </location>
</feature>